<protein>
    <submittedName>
        <fullName evidence="1">Uncharacterized protein</fullName>
    </submittedName>
</protein>
<evidence type="ECO:0000313" key="2">
    <source>
        <dbReference type="Proteomes" id="UP000790377"/>
    </source>
</evidence>
<dbReference type="Proteomes" id="UP000790377">
    <property type="component" value="Unassembled WGS sequence"/>
</dbReference>
<organism evidence="1 2">
    <name type="scientific">Hygrophoropsis aurantiaca</name>
    <dbReference type="NCBI Taxonomy" id="72124"/>
    <lineage>
        <taxon>Eukaryota</taxon>
        <taxon>Fungi</taxon>
        <taxon>Dikarya</taxon>
        <taxon>Basidiomycota</taxon>
        <taxon>Agaricomycotina</taxon>
        <taxon>Agaricomycetes</taxon>
        <taxon>Agaricomycetidae</taxon>
        <taxon>Boletales</taxon>
        <taxon>Coniophorineae</taxon>
        <taxon>Hygrophoropsidaceae</taxon>
        <taxon>Hygrophoropsis</taxon>
    </lineage>
</organism>
<evidence type="ECO:0000313" key="1">
    <source>
        <dbReference type="EMBL" id="KAH7905870.1"/>
    </source>
</evidence>
<keyword evidence="2" id="KW-1185">Reference proteome</keyword>
<proteinExistence type="predicted"/>
<comment type="caution">
    <text evidence="1">The sequence shown here is derived from an EMBL/GenBank/DDBJ whole genome shotgun (WGS) entry which is preliminary data.</text>
</comment>
<name>A0ACB7ZXW7_9AGAM</name>
<gene>
    <name evidence="1" type="ORF">BJ138DRAFT_1163910</name>
</gene>
<reference evidence="1" key="1">
    <citation type="journal article" date="2021" name="New Phytol.">
        <title>Evolutionary innovations through gain and loss of genes in the ectomycorrhizal Boletales.</title>
        <authorList>
            <person name="Wu G."/>
            <person name="Miyauchi S."/>
            <person name="Morin E."/>
            <person name="Kuo A."/>
            <person name="Drula E."/>
            <person name="Varga T."/>
            <person name="Kohler A."/>
            <person name="Feng B."/>
            <person name="Cao Y."/>
            <person name="Lipzen A."/>
            <person name="Daum C."/>
            <person name="Hundley H."/>
            <person name="Pangilinan J."/>
            <person name="Johnson J."/>
            <person name="Barry K."/>
            <person name="LaButti K."/>
            <person name="Ng V."/>
            <person name="Ahrendt S."/>
            <person name="Min B."/>
            <person name="Choi I.G."/>
            <person name="Park H."/>
            <person name="Plett J.M."/>
            <person name="Magnuson J."/>
            <person name="Spatafora J.W."/>
            <person name="Nagy L.G."/>
            <person name="Henrissat B."/>
            <person name="Grigoriev I.V."/>
            <person name="Yang Z.L."/>
            <person name="Xu J."/>
            <person name="Martin F.M."/>
        </authorList>
    </citation>
    <scope>NUCLEOTIDE SEQUENCE</scope>
    <source>
        <strain evidence="1">ATCC 28755</strain>
    </source>
</reference>
<sequence>MTTTIDVKTSNHLNAISLESIDLSVHFVGNISLRTVPEHIPIFVSIQLGDEWKDNFQPVVVSKPMSTNNMLSNSLPAEMFPFLPLPSQFDIHNDIEWESLAKEIEYHLLQEPTLDVVHPGCYALMREFFWMAFVSAFTSFPYGQWPFWDARIPLDGEFISGWMADLDERGSAHTPATVRESTWNLLKGAVEELLLIPIKRDS</sequence>
<dbReference type="EMBL" id="MU268110">
    <property type="protein sequence ID" value="KAH7905870.1"/>
    <property type="molecule type" value="Genomic_DNA"/>
</dbReference>
<accession>A0ACB7ZXW7</accession>